<name>F8N829_9BACT</name>
<dbReference type="Gene3D" id="3.90.1720.70">
    <property type="match status" value="1"/>
</dbReference>
<evidence type="ECO:0000313" key="1">
    <source>
        <dbReference type="EMBL" id="EGN56467.1"/>
    </source>
</evidence>
<protein>
    <recommendedName>
        <fullName evidence="3">Cytoplasmic protein</fullName>
    </recommendedName>
</protein>
<proteinExistence type="predicted"/>
<dbReference type="HOGENOM" id="CLU_3409915_0_0_10"/>
<accession>F8N829</accession>
<dbReference type="Proteomes" id="UP000002772">
    <property type="component" value="Unassembled WGS sequence"/>
</dbReference>
<dbReference type="eggNOG" id="ENOG5032262">
    <property type="taxonomic scope" value="Bacteria"/>
</dbReference>
<dbReference type="EMBL" id="GL945017">
    <property type="protein sequence ID" value="EGN56467.1"/>
    <property type="molecule type" value="Genomic_DNA"/>
</dbReference>
<organism evidence="1 2">
    <name type="scientific">Hallella multisaccharivorax DSM 17128</name>
    <dbReference type="NCBI Taxonomy" id="688246"/>
    <lineage>
        <taxon>Bacteria</taxon>
        <taxon>Pseudomonadati</taxon>
        <taxon>Bacteroidota</taxon>
        <taxon>Bacteroidia</taxon>
        <taxon>Bacteroidales</taxon>
        <taxon>Prevotellaceae</taxon>
        <taxon>Hallella</taxon>
    </lineage>
</organism>
<dbReference type="Pfam" id="PF14113">
    <property type="entry name" value="Tae4"/>
    <property type="match status" value="1"/>
</dbReference>
<gene>
    <name evidence="1" type="ORF">Premu_1025</name>
</gene>
<dbReference type="InterPro" id="IPR025562">
    <property type="entry name" value="Tae4"/>
</dbReference>
<keyword evidence="2" id="KW-1185">Reference proteome</keyword>
<sequence length="151" mass="16420">MALTYSKLSSNFSKVKDLDVKALGNFIGGKSKDKIDSNTFQNGCAIRLSYVFNYSGVPISSSDGAVSSGADKNLYRVTDMVKFIKKHIGRTPLSGTKASDFTGKKGIIIFSDCQWSNATGHVDLFNGTKVESKKGNDYFAPCNAETLYTMK</sequence>
<dbReference type="AlphaFoldDB" id="F8N829"/>
<reference evidence="2" key="1">
    <citation type="journal article" date="2011" name="Stand. Genomic Sci.">
        <title>Non-contiguous finished genome sequence of the opportunistic oral pathogen Prevotella multisaccharivorax type strain (PPPA20).</title>
        <authorList>
            <person name="Pati A."/>
            <person name="Gronow S."/>
            <person name="Lu M."/>
            <person name="Lapidus A."/>
            <person name="Nolan M."/>
            <person name="Lucas S."/>
            <person name="Hammon N."/>
            <person name="Deshpande S."/>
            <person name="Cheng J.F."/>
            <person name="Tapia R."/>
            <person name="Han C."/>
            <person name="Goodwin L."/>
            <person name="Pitluck S."/>
            <person name="Liolios K."/>
            <person name="Pagani I."/>
            <person name="Mavromatis K."/>
            <person name="Mikhailova N."/>
            <person name="Huntemann M."/>
            <person name="Chen A."/>
            <person name="Palaniappan K."/>
            <person name="Land M."/>
            <person name="Hauser L."/>
            <person name="Detter J.C."/>
            <person name="Brambilla E.M."/>
            <person name="Rohde M."/>
            <person name="Goker M."/>
            <person name="Woyke T."/>
            <person name="Bristow J."/>
            <person name="Eisen J.A."/>
            <person name="Markowitz V."/>
            <person name="Hugenholtz P."/>
            <person name="Kyrpides N.C."/>
            <person name="Klenk H.P."/>
            <person name="Ivanova N."/>
        </authorList>
    </citation>
    <scope>NUCLEOTIDE SEQUENCE [LARGE SCALE GENOMIC DNA]</scope>
    <source>
        <strain evidence="2">DSM 17128</strain>
    </source>
</reference>
<evidence type="ECO:0008006" key="3">
    <source>
        <dbReference type="Google" id="ProtNLM"/>
    </source>
</evidence>
<evidence type="ECO:0000313" key="2">
    <source>
        <dbReference type="Proteomes" id="UP000002772"/>
    </source>
</evidence>